<dbReference type="Proteomes" id="UP000594454">
    <property type="component" value="Chromosome 6"/>
</dbReference>
<sequence>VSFKPRSSVHWILGNTKCDSDRDTKKKLKIHGTADHGSNIC</sequence>
<feature type="non-terminal residue" evidence="1">
    <location>
        <position position="1"/>
    </location>
</feature>
<protein>
    <submittedName>
        <fullName evidence="1">Uncharacterized protein</fullName>
    </submittedName>
</protein>
<accession>A0A7R8V4C2</accession>
<dbReference type="AlphaFoldDB" id="A0A7R8V4C2"/>
<reference evidence="1 2" key="1">
    <citation type="submission" date="2020-11" db="EMBL/GenBank/DDBJ databases">
        <authorList>
            <person name="Wallbank WR R."/>
            <person name="Pardo Diaz C."/>
            <person name="Kozak K."/>
            <person name="Martin S."/>
            <person name="Jiggins C."/>
            <person name="Moest M."/>
            <person name="Warren A I."/>
            <person name="Generalovic N T."/>
            <person name="Byers J.R.P. K."/>
            <person name="Montejo-Kovacevich G."/>
            <person name="Yen C E."/>
        </authorList>
    </citation>
    <scope>NUCLEOTIDE SEQUENCE [LARGE SCALE GENOMIC DNA]</scope>
</reference>
<evidence type="ECO:0000313" key="1">
    <source>
        <dbReference type="EMBL" id="CAD7092600.1"/>
    </source>
</evidence>
<dbReference type="InParanoid" id="A0A7R8V4C2"/>
<name>A0A7R8V4C2_HERIL</name>
<proteinExistence type="predicted"/>
<evidence type="ECO:0000313" key="2">
    <source>
        <dbReference type="Proteomes" id="UP000594454"/>
    </source>
</evidence>
<gene>
    <name evidence="1" type="ORF">HERILL_LOCUS14951</name>
</gene>
<dbReference type="EMBL" id="LR899014">
    <property type="protein sequence ID" value="CAD7092600.1"/>
    <property type="molecule type" value="Genomic_DNA"/>
</dbReference>
<organism evidence="1 2">
    <name type="scientific">Hermetia illucens</name>
    <name type="common">Black soldier fly</name>
    <dbReference type="NCBI Taxonomy" id="343691"/>
    <lineage>
        <taxon>Eukaryota</taxon>
        <taxon>Metazoa</taxon>
        <taxon>Ecdysozoa</taxon>
        <taxon>Arthropoda</taxon>
        <taxon>Hexapoda</taxon>
        <taxon>Insecta</taxon>
        <taxon>Pterygota</taxon>
        <taxon>Neoptera</taxon>
        <taxon>Endopterygota</taxon>
        <taxon>Diptera</taxon>
        <taxon>Brachycera</taxon>
        <taxon>Stratiomyomorpha</taxon>
        <taxon>Stratiomyidae</taxon>
        <taxon>Hermetiinae</taxon>
        <taxon>Hermetia</taxon>
    </lineage>
</organism>
<keyword evidence="2" id="KW-1185">Reference proteome</keyword>